<dbReference type="Gene3D" id="3.90.550.10">
    <property type="entry name" value="Spore Coat Polysaccharide Biosynthesis Protein SpsA, Chain A"/>
    <property type="match status" value="1"/>
</dbReference>
<dbReference type="InterPro" id="IPR029044">
    <property type="entry name" value="Nucleotide-diphossugar_trans"/>
</dbReference>
<evidence type="ECO:0000256" key="4">
    <source>
        <dbReference type="ARBA" id="ARBA00022692"/>
    </source>
</evidence>
<accession>A0AAX4P4L3</accession>
<feature type="transmembrane region" description="Helical" evidence="14">
    <location>
        <begin position="403"/>
        <end position="426"/>
    </location>
</feature>
<sequence>MFLFDLGLTGPNLAGVHHYYVVVLQCLIYLAVGLSVLVAADRIVHVLQYLYWQNCDKFKAKRPEDRYVFSDLPDMTRDGSSYPMVAVQLPMFNECAVCQQVIDRVCEMHWPDKRVYVQVLDDSTDQMTRNLVDEKVLEWKERGRKIEAIRRTNREGYKAGAMKEAMGSVEGCDYIAVFDADFQPSKDFLLQTIPYLEGNPEVGYVQTRWTFLNPNESYLTKAQEISLNFHVKCEQYVHFASGSFFNFNGTAGVWRRECIKSAGGWDARTTVEDMDLSLRAYIKGWKAVFLKDVTCDNELPSSFFAYRKQQHRWCCGPMQLWMKATKGIWSSKLPFHKKFYLTFCYFGVRKFGTHLVTLGFFCTLVPLSIFSPEVHVPFWALVWLPIAIAISTAAFTPRGWLHCVIYVLFENAMGIVRLWAVISGLLNLKRAKEWVVTTKLGSSDKRPSTGIAPPGLRTCKLYTGEFLMSIFVLFAAIYGIIAVHRWDFSIFLSLQGLAFLAFGLNLVDIDALCGTFQRSTPKAETAMTELKRTKTSPF</sequence>
<evidence type="ECO:0000256" key="14">
    <source>
        <dbReference type="SAM" id="Phobius"/>
    </source>
</evidence>
<evidence type="ECO:0000256" key="6">
    <source>
        <dbReference type="ARBA" id="ARBA00023034"/>
    </source>
</evidence>
<comment type="similarity">
    <text evidence="11">Belongs to the glycosyltransferase 2 family. Plant cellulose synthase-like A subfamily.</text>
</comment>
<keyword evidence="5 14" id="KW-1133">Transmembrane helix</keyword>
<keyword evidence="16" id="KW-1185">Reference proteome</keyword>
<evidence type="ECO:0000313" key="15">
    <source>
        <dbReference type="EMBL" id="WZN60751.1"/>
    </source>
</evidence>
<evidence type="ECO:0000256" key="8">
    <source>
        <dbReference type="ARBA" id="ARBA00023316"/>
    </source>
</evidence>
<feature type="transmembrane region" description="Helical" evidence="14">
    <location>
        <begin position="376"/>
        <end position="396"/>
    </location>
</feature>
<dbReference type="SUPFAM" id="SSF53448">
    <property type="entry name" value="Nucleotide-diphospho-sugar transferases"/>
    <property type="match status" value="1"/>
</dbReference>
<dbReference type="PANTHER" id="PTHR32044">
    <property type="entry name" value="GLUCOMANNAN 4-BETA-MANNOSYLTRANSFERASE 9"/>
    <property type="match status" value="1"/>
</dbReference>
<feature type="transmembrane region" description="Helical" evidence="14">
    <location>
        <begin position="466"/>
        <end position="483"/>
    </location>
</feature>
<dbReference type="FunFam" id="3.90.550.10:FF:000057">
    <property type="entry name" value="Glycosyltransferase-like protein, family 2"/>
    <property type="match status" value="1"/>
</dbReference>
<keyword evidence="4 14" id="KW-0812">Transmembrane</keyword>
<proteinExistence type="inferred from homology"/>
<dbReference type="GO" id="GO:0000139">
    <property type="term" value="C:Golgi membrane"/>
    <property type="evidence" value="ECO:0007669"/>
    <property type="project" value="UniProtKB-SubCell"/>
</dbReference>
<evidence type="ECO:0000256" key="11">
    <source>
        <dbReference type="ARBA" id="ARBA00060879"/>
    </source>
</evidence>
<evidence type="ECO:0000256" key="13">
    <source>
        <dbReference type="ARBA" id="ARBA00076024"/>
    </source>
</evidence>
<comment type="function">
    <text evidence="10">Probable mannan synthase which consists of a 4-beta-mannosyltransferase activity on mannan using GDP-mannose. The beta-1,4-mannan product is the backbone for galactomannan synthesis by galactomannan galactosyltransferase. Galactomannan is a noncellulosic polysaccharides of plant cell wall.</text>
</comment>
<dbReference type="GO" id="GO:0047259">
    <property type="term" value="F:glucomannan 4-beta-mannosyltransferase activity"/>
    <property type="evidence" value="ECO:0007669"/>
    <property type="project" value="UniProtKB-EC"/>
</dbReference>
<name>A0AAX4P4L3_9CHLO</name>
<reference evidence="15 16" key="1">
    <citation type="submission" date="2024-03" db="EMBL/GenBank/DDBJ databases">
        <title>Complete genome sequence of the green alga Chloropicon roscoffensis RCC1871.</title>
        <authorList>
            <person name="Lemieux C."/>
            <person name="Pombert J.-F."/>
            <person name="Otis C."/>
            <person name="Turmel M."/>
        </authorList>
    </citation>
    <scope>NUCLEOTIDE SEQUENCE [LARGE SCALE GENOMIC DNA]</scope>
    <source>
        <strain evidence="15 16">RCC1871</strain>
    </source>
</reference>
<organism evidence="15 16">
    <name type="scientific">Chloropicon roscoffensis</name>
    <dbReference type="NCBI Taxonomy" id="1461544"/>
    <lineage>
        <taxon>Eukaryota</taxon>
        <taxon>Viridiplantae</taxon>
        <taxon>Chlorophyta</taxon>
        <taxon>Chloropicophyceae</taxon>
        <taxon>Chloropicales</taxon>
        <taxon>Chloropicaceae</taxon>
        <taxon>Chloropicon</taxon>
    </lineage>
</organism>
<keyword evidence="3" id="KW-0808">Transferase</keyword>
<evidence type="ECO:0000313" key="16">
    <source>
        <dbReference type="Proteomes" id="UP001472866"/>
    </source>
</evidence>
<keyword evidence="2" id="KW-0328">Glycosyltransferase</keyword>
<evidence type="ECO:0000256" key="3">
    <source>
        <dbReference type="ARBA" id="ARBA00022679"/>
    </source>
</evidence>
<dbReference type="Pfam" id="PF13641">
    <property type="entry name" value="Glyco_tranf_2_3"/>
    <property type="match status" value="1"/>
</dbReference>
<evidence type="ECO:0000256" key="5">
    <source>
        <dbReference type="ARBA" id="ARBA00022989"/>
    </source>
</evidence>
<feature type="transmembrane region" description="Helical" evidence="14">
    <location>
        <begin position="490"/>
        <end position="507"/>
    </location>
</feature>
<evidence type="ECO:0000256" key="12">
    <source>
        <dbReference type="ARBA" id="ARBA00066505"/>
    </source>
</evidence>
<keyword evidence="6" id="KW-0333">Golgi apparatus</keyword>
<keyword evidence="8" id="KW-0961">Cell wall biogenesis/degradation</keyword>
<gene>
    <name evidence="15" type="ORF">HKI87_03g22850</name>
</gene>
<dbReference type="AlphaFoldDB" id="A0AAX4P4L3"/>
<dbReference type="EC" id="2.4.1.32" evidence="12"/>
<comment type="subcellular location">
    <subcellularLocation>
        <location evidence="1">Golgi apparatus membrane</location>
        <topology evidence="1">Multi-pass membrane protein</topology>
    </subcellularLocation>
</comment>
<protein>
    <recommendedName>
        <fullName evidence="12">glucomannan 4-beta-mannosyltransferase</fullName>
        <ecNumber evidence="12">2.4.1.32</ecNumber>
    </recommendedName>
    <alternativeName>
        <fullName evidence="13">Glucomannan synthase</fullName>
    </alternativeName>
</protein>
<evidence type="ECO:0000256" key="2">
    <source>
        <dbReference type="ARBA" id="ARBA00022676"/>
    </source>
</evidence>
<feature type="transmembrane region" description="Helical" evidence="14">
    <location>
        <begin position="20"/>
        <end position="40"/>
    </location>
</feature>
<keyword evidence="7 14" id="KW-0472">Membrane</keyword>
<evidence type="ECO:0000256" key="9">
    <source>
        <dbReference type="ARBA" id="ARBA00051800"/>
    </source>
</evidence>
<dbReference type="Proteomes" id="UP001472866">
    <property type="component" value="Chromosome 03"/>
</dbReference>
<evidence type="ECO:0000256" key="7">
    <source>
        <dbReference type="ARBA" id="ARBA00023136"/>
    </source>
</evidence>
<feature type="transmembrane region" description="Helical" evidence="14">
    <location>
        <begin position="351"/>
        <end position="370"/>
    </location>
</feature>
<evidence type="ECO:0000256" key="1">
    <source>
        <dbReference type="ARBA" id="ARBA00004653"/>
    </source>
</evidence>
<comment type="catalytic activity">
    <reaction evidence="9">
        <text>GDP-mannose + (glucomannan)n = GDP + (glucomannan)n+1.</text>
        <dbReference type="EC" id="2.4.1.32"/>
    </reaction>
</comment>
<evidence type="ECO:0000256" key="10">
    <source>
        <dbReference type="ARBA" id="ARBA00056537"/>
    </source>
</evidence>
<dbReference type="GO" id="GO:0071555">
    <property type="term" value="P:cell wall organization"/>
    <property type="evidence" value="ECO:0007669"/>
    <property type="project" value="UniProtKB-KW"/>
</dbReference>
<dbReference type="PANTHER" id="PTHR32044:SF80">
    <property type="entry name" value="XYLOGLUCAN GLYCOSYLTRANSFERASE 2-RELATED"/>
    <property type="match status" value="1"/>
</dbReference>
<dbReference type="EMBL" id="CP151503">
    <property type="protein sequence ID" value="WZN60751.1"/>
    <property type="molecule type" value="Genomic_DNA"/>
</dbReference>